<organism evidence="2 3">
    <name type="scientific">Macrostomum lignano</name>
    <dbReference type="NCBI Taxonomy" id="282301"/>
    <lineage>
        <taxon>Eukaryota</taxon>
        <taxon>Metazoa</taxon>
        <taxon>Spiralia</taxon>
        <taxon>Lophotrochozoa</taxon>
        <taxon>Platyhelminthes</taxon>
        <taxon>Rhabditophora</taxon>
        <taxon>Macrostomorpha</taxon>
        <taxon>Macrostomida</taxon>
        <taxon>Macrostomidae</taxon>
        <taxon>Macrostomum</taxon>
    </lineage>
</organism>
<name>A0A267DCR7_9PLAT</name>
<proteinExistence type="predicted"/>
<dbReference type="EMBL" id="NIVC01004591">
    <property type="protein sequence ID" value="PAA47061.1"/>
    <property type="molecule type" value="Genomic_DNA"/>
</dbReference>
<dbReference type="OrthoDB" id="266227at2759"/>
<accession>A0A267DCR7</accession>
<dbReference type="Proteomes" id="UP000215902">
    <property type="component" value="Unassembled WGS sequence"/>
</dbReference>
<dbReference type="InterPro" id="IPR050868">
    <property type="entry name" value="ELMO_domain-containing"/>
</dbReference>
<reference evidence="2 3" key="1">
    <citation type="submission" date="2017-06" db="EMBL/GenBank/DDBJ databases">
        <title>A platform for efficient transgenesis in Macrostomum lignano, a flatworm model organism for stem cell research.</title>
        <authorList>
            <person name="Berezikov E."/>
        </authorList>
    </citation>
    <scope>NUCLEOTIDE SEQUENCE [LARGE SCALE GENOMIC DNA]</scope>
    <source>
        <strain evidence="2">DV1</strain>
        <tissue evidence="2">Whole organism</tissue>
    </source>
</reference>
<comment type="caution">
    <text evidence="2">The sequence shown here is derived from an EMBL/GenBank/DDBJ whole genome shotgun (WGS) entry which is preliminary data.</text>
</comment>
<dbReference type="Pfam" id="PF04727">
    <property type="entry name" value="ELMO_CED12"/>
    <property type="match status" value="1"/>
</dbReference>
<evidence type="ECO:0000259" key="1">
    <source>
        <dbReference type="PROSITE" id="PS51335"/>
    </source>
</evidence>
<dbReference type="PROSITE" id="PS51335">
    <property type="entry name" value="ELMO"/>
    <property type="match status" value="1"/>
</dbReference>
<gene>
    <name evidence="2" type="ORF">BOX15_Mlig030018g2</name>
</gene>
<sequence>MPKMKWKTSRTRRGGVCSSRRAGAPAASLAECVAHFEAAGILGQYRAGIQTRVEQRGLAALRNFLCGPPRLRGALRDRRDFVFCLACCPFDERDEVHQRMLATVYRGLLQDPRRPCPRFGAHWEAVGFQGSDPSTDLRGCGMLGPLCLLHLVTSPRLASLRADAFRLSLDAEQNYPFCVMSINLTRAVLIALRHQSLNRLINSSGDPLATFLDVYAALLQRLHTVWRSGGKTIMDSGFVVRDLETACIRNPEALLRELQQPTAEGDVNGGFTGQGGAAKVNSDNFVDLCSD</sequence>
<feature type="domain" description="ELMO" evidence="1">
    <location>
        <begin position="96"/>
        <end position="251"/>
    </location>
</feature>
<dbReference type="PANTHER" id="PTHR12771:SF2">
    <property type="entry name" value="ELMO DOMAIN-CONTAINING PROTEIN 3"/>
    <property type="match status" value="1"/>
</dbReference>
<dbReference type="AlphaFoldDB" id="A0A267DCR7"/>
<dbReference type="PANTHER" id="PTHR12771">
    <property type="entry name" value="ENGULFMENT AND CELL MOTILITY"/>
    <property type="match status" value="1"/>
</dbReference>
<protein>
    <recommendedName>
        <fullName evidence="1">ELMO domain-containing protein</fullName>
    </recommendedName>
</protein>
<evidence type="ECO:0000313" key="3">
    <source>
        <dbReference type="Proteomes" id="UP000215902"/>
    </source>
</evidence>
<evidence type="ECO:0000313" key="2">
    <source>
        <dbReference type="EMBL" id="PAA47061.1"/>
    </source>
</evidence>
<dbReference type="InterPro" id="IPR006816">
    <property type="entry name" value="ELMO_dom"/>
</dbReference>
<keyword evidence="3" id="KW-1185">Reference proteome</keyword>